<dbReference type="PATRIC" id="fig|1121362.3.peg.643"/>
<dbReference type="EMBL" id="CP003697">
    <property type="protein sequence ID" value="AGF71654.1"/>
    <property type="molecule type" value="Genomic_DNA"/>
</dbReference>
<dbReference type="OrthoDB" id="4775361at2"/>
<sequence length="318" mass="36024">MKNWGKHFGLVEIRKRNSQEAWDNARDHTLISGEVAIRTEQFSALPPWEKATARAAAVGLTVDTAVVAGKSAARLWGIEVLGWDQVVELMHIDGKQAQARSSWQPGVHYRYCHLSRAEIREEHGLRVTDLARTLRDIARYHGVMDGLVAVDSVRKKWPEWTKHALHEELTRGRPYPGIRTVRQVIEWSIPNSGSALESRARFLLLVAQLPQVESIQAQVRFSYEGGYFEVDLLINGWLIIEVDGEIKYDGHTFGKKTDEVVRDERGREKYLQNLGKVVLRVGHRDLLPPPDGGPCRLIRLVVNAFENYAAPVRTSRSA</sequence>
<protein>
    <recommendedName>
        <fullName evidence="3">DUF559 domain-containing protein</fullName>
    </recommendedName>
</protein>
<reference evidence="1 2" key="1">
    <citation type="journal article" date="2012" name="Stand. Genomic Sci.">
        <title>Genome sequence of the halotolerant bacterium Corynebacterium halotolerans type strain YIM 70093(T) (= DSM 44683(T)).</title>
        <authorList>
            <person name="Ruckert C."/>
            <person name="Albersmeier A."/>
            <person name="Al-Dilaimi A."/>
            <person name="Niehaus K."/>
            <person name="Szczepanowski R."/>
            <person name="Kalinowski J."/>
        </authorList>
    </citation>
    <scope>NUCLEOTIDE SEQUENCE [LARGE SCALE GENOMIC DNA]</scope>
    <source>
        <strain evidence="1">YIM 70093</strain>
    </source>
</reference>
<evidence type="ECO:0000313" key="2">
    <source>
        <dbReference type="Proteomes" id="UP000011723"/>
    </source>
</evidence>
<dbReference type="Proteomes" id="UP000011723">
    <property type="component" value="Chromosome"/>
</dbReference>
<accession>M1MVA5</accession>
<name>M1MVA5_9CORY</name>
<dbReference type="STRING" id="1121362.A605_03205"/>
<dbReference type="AlphaFoldDB" id="M1MVA5"/>
<evidence type="ECO:0008006" key="3">
    <source>
        <dbReference type="Google" id="ProtNLM"/>
    </source>
</evidence>
<proteinExistence type="predicted"/>
<keyword evidence="2" id="KW-1185">Reference proteome</keyword>
<dbReference type="eggNOG" id="COG5340">
    <property type="taxonomic scope" value="Bacteria"/>
</dbReference>
<organism evidence="1 2">
    <name type="scientific">Corynebacterium halotolerans YIM 70093 = DSM 44683</name>
    <dbReference type="NCBI Taxonomy" id="1121362"/>
    <lineage>
        <taxon>Bacteria</taxon>
        <taxon>Bacillati</taxon>
        <taxon>Actinomycetota</taxon>
        <taxon>Actinomycetes</taxon>
        <taxon>Mycobacteriales</taxon>
        <taxon>Corynebacteriaceae</taxon>
        <taxon>Corynebacterium</taxon>
    </lineage>
</organism>
<evidence type="ECO:0000313" key="1">
    <source>
        <dbReference type="EMBL" id="AGF71654.1"/>
    </source>
</evidence>
<dbReference type="RefSeq" id="WP_015400074.1">
    <property type="nucleotide sequence ID" value="NC_020302.1"/>
</dbReference>
<dbReference type="HOGENOM" id="CLU_052626_1_0_11"/>
<gene>
    <name evidence="1" type="ORF">A605_03205</name>
</gene>
<dbReference type="KEGG" id="chn:A605_03205"/>